<protein>
    <submittedName>
        <fullName evidence="2">Uncharacterized protein</fullName>
    </submittedName>
</protein>
<feature type="region of interest" description="Disordered" evidence="1">
    <location>
        <begin position="80"/>
        <end position="115"/>
    </location>
</feature>
<organism evidence="2 3">
    <name type="scientific">Batillaria attramentaria</name>
    <dbReference type="NCBI Taxonomy" id="370345"/>
    <lineage>
        <taxon>Eukaryota</taxon>
        <taxon>Metazoa</taxon>
        <taxon>Spiralia</taxon>
        <taxon>Lophotrochozoa</taxon>
        <taxon>Mollusca</taxon>
        <taxon>Gastropoda</taxon>
        <taxon>Caenogastropoda</taxon>
        <taxon>Sorbeoconcha</taxon>
        <taxon>Cerithioidea</taxon>
        <taxon>Batillariidae</taxon>
        <taxon>Batillaria</taxon>
    </lineage>
</organism>
<keyword evidence="3" id="KW-1185">Reference proteome</keyword>
<accession>A0ABD0JAQ3</accession>
<name>A0ABD0JAQ3_9CAEN</name>
<reference evidence="2 3" key="1">
    <citation type="journal article" date="2023" name="Sci. Data">
        <title>Genome assembly of the Korean intertidal mud-creeper Batillaria attramentaria.</title>
        <authorList>
            <person name="Patra A.K."/>
            <person name="Ho P.T."/>
            <person name="Jun S."/>
            <person name="Lee S.J."/>
            <person name="Kim Y."/>
            <person name="Won Y.J."/>
        </authorList>
    </citation>
    <scope>NUCLEOTIDE SEQUENCE [LARGE SCALE GENOMIC DNA]</scope>
    <source>
        <strain evidence="2">Wonlab-2016</strain>
    </source>
</reference>
<dbReference type="AlphaFoldDB" id="A0ABD0JAQ3"/>
<proteinExistence type="predicted"/>
<evidence type="ECO:0000313" key="3">
    <source>
        <dbReference type="Proteomes" id="UP001519460"/>
    </source>
</evidence>
<evidence type="ECO:0000313" key="2">
    <source>
        <dbReference type="EMBL" id="KAK7467964.1"/>
    </source>
</evidence>
<feature type="region of interest" description="Disordered" evidence="1">
    <location>
        <begin position="1"/>
        <end position="45"/>
    </location>
</feature>
<dbReference type="EMBL" id="JACVVK020000529">
    <property type="protein sequence ID" value="KAK7467964.1"/>
    <property type="molecule type" value="Genomic_DNA"/>
</dbReference>
<evidence type="ECO:0000256" key="1">
    <source>
        <dbReference type="SAM" id="MobiDB-lite"/>
    </source>
</evidence>
<feature type="non-terminal residue" evidence="2">
    <location>
        <position position="1"/>
    </location>
</feature>
<feature type="compositionally biased region" description="Basic and acidic residues" evidence="1">
    <location>
        <begin position="13"/>
        <end position="23"/>
    </location>
</feature>
<dbReference type="Proteomes" id="UP001519460">
    <property type="component" value="Unassembled WGS sequence"/>
</dbReference>
<gene>
    <name evidence="2" type="ORF">BaRGS_00036807</name>
</gene>
<comment type="caution">
    <text evidence="2">The sequence shown here is derived from an EMBL/GenBank/DDBJ whole genome shotgun (WGS) entry which is preliminary data.</text>
</comment>
<sequence length="195" mass="20355">GAAGQGVSLAPKEAGENATDRKVSRGGVATKSAHRSRKQGSTARVQNVQRVDDKILLTACLHLAGPRYMNGVYKPCVPFPRRAPDGRPGQDKFVSPKRQYPAAIPDSNEEPSTGGKFSSLHLIGAAVASRSTQKIKHHSVLVAITLQSGLGSNGPSEAAGLQSASPARKHGGLQITVCVPSCIPENKAPRPLLDG</sequence>